<evidence type="ECO:0000313" key="2">
    <source>
        <dbReference type="Proteomes" id="UP000054477"/>
    </source>
</evidence>
<accession>A0A0C9XSU7</accession>
<evidence type="ECO:0000313" key="1">
    <source>
        <dbReference type="EMBL" id="KIJ98957.1"/>
    </source>
</evidence>
<reference evidence="2" key="2">
    <citation type="submission" date="2015-01" db="EMBL/GenBank/DDBJ databases">
        <title>Evolutionary Origins and Diversification of the Mycorrhizal Mutualists.</title>
        <authorList>
            <consortium name="DOE Joint Genome Institute"/>
            <consortium name="Mycorrhizal Genomics Consortium"/>
            <person name="Kohler A."/>
            <person name="Kuo A."/>
            <person name="Nagy L.G."/>
            <person name="Floudas D."/>
            <person name="Copeland A."/>
            <person name="Barry K.W."/>
            <person name="Cichocki N."/>
            <person name="Veneault-Fourrey C."/>
            <person name="LaButti K."/>
            <person name="Lindquist E.A."/>
            <person name="Lipzen A."/>
            <person name="Lundell T."/>
            <person name="Morin E."/>
            <person name="Murat C."/>
            <person name="Riley R."/>
            <person name="Ohm R."/>
            <person name="Sun H."/>
            <person name="Tunlid A."/>
            <person name="Henrissat B."/>
            <person name="Grigoriev I.V."/>
            <person name="Hibbett D.S."/>
            <person name="Martin F."/>
        </authorList>
    </citation>
    <scope>NUCLEOTIDE SEQUENCE [LARGE SCALE GENOMIC DNA]</scope>
    <source>
        <strain evidence="2">LaAM-08-1</strain>
    </source>
</reference>
<sequence>MSESKLQVDCLQDGVGNRPWEEIAMRGCGAEILPDSPSSVNMLYTCPMYIYSRGATATGK</sequence>
<name>A0A0C9XSU7_9AGAR</name>
<dbReference type="HOGENOM" id="CLU_2942094_0_0_1"/>
<dbReference type="AlphaFoldDB" id="A0A0C9XSU7"/>
<reference evidence="1 2" key="1">
    <citation type="submission" date="2014-04" db="EMBL/GenBank/DDBJ databases">
        <authorList>
            <consortium name="DOE Joint Genome Institute"/>
            <person name="Kuo A."/>
            <person name="Kohler A."/>
            <person name="Nagy L.G."/>
            <person name="Floudas D."/>
            <person name="Copeland A."/>
            <person name="Barry K.W."/>
            <person name="Cichocki N."/>
            <person name="Veneault-Fourrey C."/>
            <person name="LaButti K."/>
            <person name="Lindquist E.A."/>
            <person name="Lipzen A."/>
            <person name="Lundell T."/>
            <person name="Morin E."/>
            <person name="Murat C."/>
            <person name="Sun H."/>
            <person name="Tunlid A."/>
            <person name="Henrissat B."/>
            <person name="Grigoriev I.V."/>
            <person name="Hibbett D.S."/>
            <person name="Martin F."/>
            <person name="Nordberg H.P."/>
            <person name="Cantor M.N."/>
            <person name="Hua S.X."/>
        </authorList>
    </citation>
    <scope>NUCLEOTIDE SEQUENCE [LARGE SCALE GENOMIC DNA]</scope>
    <source>
        <strain evidence="1 2">LaAM-08-1</strain>
    </source>
</reference>
<protein>
    <submittedName>
        <fullName evidence="1">Uncharacterized protein</fullName>
    </submittedName>
</protein>
<proteinExistence type="predicted"/>
<organism evidence="1 2">
    <name type="scientific">Laccaria amethystina LaAM-08-1</name>
    <dbReference type="NCBI Taxonomy" id="1095629"/>
    <lineage>
        <taxon>Eukaryota</taxon>
        <taxon>Fungi</taxon>
        <taxon>Dikarya</taxon>
        <taxon>Basidiomycota</taxon>
        <taxon>Agaricomycotina</taxon>
        <taxon>Agaricomycetes</taxon>
        <taxon>Agaricomycetidae</taxon>
        <taxon>Agaricales</taxon>
        <taxon>Agaricineae</taxon>
        <taxon>Hydnangiaceae</taxon>
        <taxon>Laccaria</taxon>
    </lineage>
</organism>
<dbReference type="Proteomes" id="UP000054477">
    <property type="component" value="Unassembled WGS sequence"/>
</dbReference>
<dbReference type="EMBL" id="KN838657">
    <property type="protein sequence ID" value="KIJ98957.1"/>
    <property type="molecule type" value="Genomic_DNA"/>
</dbReference>
<keyword evidence="2" id="KW-1185">Reference proteome</keyword>
<gene>
    <name evidence="1" type="ORF">K443DRAFT_190362</name>
</gene>